<evidence type="ECO:0000313" key="1">
    <source>
        <dbReference type="EMBL" id="RYQ30977.1"/>
    </source>
</evidence>
<accession>A0A4Q5ALZ9</accession>
<evidence type="ECO:0000313" key="2">
    <source>
        <dbReference type="Proteomes" id="UP000291920"/>
    </source>
</evidence>
<organism evidence="1 2">
    <name type="scientific">Bifidobacterium pseudolongum subsp. globosum</name>
    <dbReference type="NCBI Taxonomy" id="1690"/>
    <lineage>
        <taxon>Bacteria</taxon>
        <taxon>Bacillati</taxon>
        <taxon>Actinomycetota</taxon>
        <taxon>Actinomycetes</taxon>
        <taxon>Bifidobacteriales</taxon>
        <taxon>Bifidobacteriaceae</taxon>
        <taxon>Bifidobacterium</taxon>
    </lineage>
</organism>
<gene>
    <name evidence="1" type="ORF">PG2017B_0787</name>
</gene>
<dbReference type="Proteomes" id="UP000291920">
    <property type="component" value="Unassembled WGS sequence"/>
</dbReference>
<protein>
    <submittedName>
        <fullName evidence="1">Uncharacterized protein</fullName>
    </submittedName>
</protein>
<proteinExistence type="predicted"/>
<reference evidence="1 2" key="1">
    <citation type="submission" date="2018-12" db="EMBL/GenBank/DDBJ databases">
        <title>Unveiling genomic diversity among members of the Bifidobacterium pseudolongum species, a widely distributed gut commensal of the animal kingdom.</title>
        <authorList>
            <person name="Lugli G.A."/>
            <person name="Duranti S."/>
            <person name="Albert K."/>
            <person name="Mancabelli L."/>
            <person name="Napoli S."/>
            <person name="Viappiani A."/>
            <person name="Anzalone R."/>
            <person name="Longhi G."/>
            <person name="Milani C."/>
            <person name="Turroni F."/>
            <person name="Alessandri G."/>
            <person name="Sela D.A."/>
            <person name="Van Sinderen D."/>
            <person name="Ventura M."/>
        </authorList>
    </citation>
    <scope>NUCLEOTIDE SEQUENCE [LARGE SCALE GENOMIC DNA]</scope>
    <source>
        <strain evidence="1 2">2017B</strain>
    </source>
</reference>
<dbReference type="AlphaFoldDB" id="A0A4Q5ALZ9"/>
<sequence>MVRYHGRIVKPVQKKKLCFMCGAYFDVGNQVKDFCGATCRKRYERAKRRGNAPRRGLNKVITVEDVFKPEPVEPEPVTMVFSNADVLAASDGVCVECYKLIDRSGPCASGWLLPLEAGGEPVLENRVPLHIACKARWEARTANGRARKKRIAGKRRDA</sequence>
<comment type="caution">
    <text evidence="1">The sequence shown here is derived from an EMBL/GenBank/DDBJ whole genome shotgun (WGS) entry which is preliminary data.</text>
</comment>
<name>A0A4Q5ALZ9_9BIFI</name>
<dbReference type="EMBL" id="RYUT01000002">
    <property type="protein sequence ID" value="RYQ30977.1"/>
    <property type="molecule type" value="Genomic_DNA"/>
</dbReference>